<evidence type="ECO:0000256" key="9">
    <source>
        <dbReference type="ARBA" id="ARBA00022989"/>
    </source>
</evidence>
<feature type="transmembrane region" description="Helical" evidence="12">
    <location>
        <begin position="227"/>
        <end position="247"/>
    </location>
</feature>
<keyword evidence="5" id="KW-0645">Protease</keyword>
<dbReference type="GO" id="GO:0004252">
    <property type="term" value="F:serine-type endopeptidase activity"/>
    <property type="evidence" value="ECO:0007669"/>
    <property type="project" value="InterPro"/>
</dbReference>
<keyword evidence="6 12" id="KW-0812">Transmembrane</keyword>
<dbReference type="PANTHER" id="PTHR45840:SF2">
    <property type="entry name" value="PROTEIN RHOMBOID-RELATED"/>
    <property type="match status" value="1"/>
</dbReference>
<protein>
    <recommendedName>
        <fullName evidence="4">rhomboid protease</fullName>
        <ecNumber evidence="4">3.4.21.105</ecNumber>
    </recommendedName>
</protein>
<dbReference type="SUPFAM" id="SSF144091">
    <property type="entry name" value="Rhomboid-like"/>
    <property type="match status" value="1"/>
</dbReference>
<sequence length="357" mass="40089">MKPPRIYPSLASDSDAPDSGMTGRELAEKLPECHRALGINEAQAEACQKVAEKNDAVVFYMDDVQNMAALPQAQPTRKRAVLQAMALAVTTPKQANEIDSYLHQYNFCPPPVFILLVTAIQIGVFFYYYWTQPHSQSISTYCAGCYVNHHVGPMMFVPKMRAQAWRFLTYMFLHAGIMHLVSNLTIQLIIGIPLELVHKIWRIGPLYLLAVVSGALLQYAMDPSVMLVGASAGVYALIMAHISNLALNWSEMPFRWIRLLVLAVWVSFDVGGTIYRRFYEDPCDRVSHVAHIAGAITGLFCGFFILYNVVPEKWEQIGRWISFGVYTFFFIAAIAFAVMRQPTDSPIWSTTGCDSDL</sequence>
<feature type="transmembrane region" description="Helical" evidence="12">
    <location>
        <begin position="290"/>
        <end position="310"/>
    </location>
</feature>
<evidence type="ECO:0000256" key="6">
    <source>
        <dbReference type="ARBA" id="ARBA00022692"/>
    </source>
</evidence>
<feature type="transmembrane region" description="Helical" evidence="12">
    <location>
        <begin position="317"/>
        <end position="339"/>
    </location>
</feature>
<keyword evidence="10 12" id="KW-0472">Membrane</keyword>
<evidence type="ECO:0000256" key="3">
    <source>
        <dbReference type="ARBA" id="ARBA00009045"/>
    </source>
</evidence>
<proteinExistence type="inferred from homology"/>
<evidence type="ECO:0000256" key="7">
    <source>
        <dbReference type="ARBA" id="ARBA00022801"/>
    </source>
</evidence>
<evidence type="ECO:0000256" key="8">
    <source>
        <dbReference type="ARBA" id="ARBA00022825"/>
    </source>
</evidence>
<feature type="region of interest" description="Disordered" evidence="11">
    <location>
        <begin position="1"/>
        <end position="23"/>
    </location>
</feature>
<evidence type="ECO:0000256" key="1">
    <source>
        <dbReference type="ARBA" id="ARBA00000156"/>
    </source>
</evidence>
<dbReference type="InterPro" id="IPR035952">
    <property type="entry name" value="Rhomboid-like_sf"/>
</dbReference>
<dbReference type="InterPro" id="IPR022764">
    <property type="entry name" value="Peptidase_S54_rhomboid_dom"/>
</dbReference>
<evidence type="ECO:0000256" key="10">
    <source>
        <dbReference type="ARBA" id="ARBA00023136"/>
    </source>
</evidence>
<reference evidence="14" key="1">
    <citation type="submission" date="2023-06" db="EMBL/GenBank/DDBJ databases">
        <authorList>
            <person name="Delattre M."/>
        </authorList>
    </citation>
    <scope>NUCLEOTIDE SEQUENCE</scope>
    <source>
        <strain evidence="14">AF72</strain>
    </source>
</reference>
<accession>A0AA36D7J3</accession>
<dbReference type="FunFam" id="1.20.1540.10:FF:000007">
    <property type="entry name" value="Rhomboid like 2"/>
    <property type="match status" value="1"/>
</dbReference>
<feature type="non-terminal residue" evidence="14">
    <location>
        <position position="1"/>
    </location>
</feature>
<keyword evidence="15" id="KW-1185">Reference proteome</keyword>
<comment type="caution">
    <text evidence="14">The sequence shown here is derived from an EMBL/GenBank/DDBJ whole genome shotgun (WGS) entry which is preliminary data.</text>
</comment>
<dbReference type="Pfam" id="PF01694">
    <property type="entry name" value="Rhomboid"/>
    <property type="match status" value="1"/>
</dbReference>
<evidence type="ECO:0000256" key="11">
    <source>
        <dbReference type="SAM" id="MobiDB-lite"/>
    </source>
</evidence>
<evidence type="ECO:0000313" key="14">
    <source>
        <dbReference type="EMBL" id="CAJ0581168.1"/>
    </source>
</evidence>
<comment type="similarity">
    <text evidence="3">Belongs to the peptidase S54 family.</text>
</comment>
<feature type="domain" description="Peptidase S54 rhomboid" evidence="13">
    <location>
        <begin position="162"/>
        <end position="307"/>
    </location>
</feature>
<feature type="transmembrane region" description="Helical" evidence="12">
    <location>
        <begin position="204"/>
        <end position="221"/>
    </location>
</feature>
<evidence type="ECO:0000259" key="13">
    <source>
        <dbReference type="Pfam" id="PF01694"/>
    </source>
</evidence>
<evidence type="ECO:0000256" key="4">
    <source>
        <dbReference type="ARBA" id="ARBA00013039"/>
    </source>
</evidence>
<dbReference type="GO" id="GO:0006508">
    <property type="term" value="P:proteolysis"/>
    <property type="evidence" value="ECO:0007669"/>
    <property type="project" value="UniProtKB-KW"/>
</dbReference>
<evidence type="ECO:0000256" key="12">
    <source>
        <dbReference type="SAM" id="Phobius"/>
    </source>
</evidence>
<comment type="subcellular location">
    <subcellularLocation>
        <location evidence="2">Membrane</location>
        <topology evidence="2">Multi-pass membrane protein</topology>
    </subcellularLocation>
</comment>
<dbReference type="InterPro" id="IPR051739">
    <property type="entry name" value="Rhomboid_IM_Serine_Proteases"/>
</dbReference>
<evidence type="ECO:0000256" key="2">
    <source>
        <dbReference type="ARBA" id="ARBA00004141"/>
    </source>
</evidence>
<keyword evidence="8" id="KW-0720">Serine protease</keyword>
<organism evidence="14 15">
    <name type="scientific">Mesorhabditis spiculigera</name>
    <dbReference type="NCBI Taxonomy" id="96644"/>
    <lineage>
        <taxon>Eukaryota</taxon>
        <taxon>Metazoa</taxon>
        <taxon>Ecdysozoa</taxon>
        <taxon>Nematoda</taxon>
        <taxon>Chromadorea</taxon>
        <taxon>Rhabditida</taxon>
        <taxon>Rhabditina</taxon>
        <taxon>Rhabditomorpha</taxon>
        <taxon>Rhabditoidea</taxon>
        <taxon>Rhabditidae</taxon>
        <taxon>Mesorhabditinae</taxon>
        <taxon>Mesorhabditis</taxon>
    </lineage>
</organism>
<dbReference type="Proteomes" id="UP001177023">
    <property type="component" value="Unassembled WGS sequence"/>
</dbReference>
<dbReference type="Gene3D" id="1.20.1540.10">
    <property type="entry name" value="Rhomboid-like"/>
    <property type="match status" value="1"/>
</dbReference>
<gene>
    <name evidence="14" type="ORF">MSPICULIGERA_LOCUS19335</name>
</gene>
<dbReference type="PANTHER" id="PTHR45840">
    <property type="entry name" value="RHOMBOID-RELATED PROTEIN"/>
    <property type="match status" value="1"/>
</dbReference>
<dbReference type="EC" id="3.4.21.105" evidence="4"/>
<feature type="transmembrane region" description="Helical" evidence="12">
    <location>
        <begin position="259"/>
        <end position="278"/>
    </location>
</feature>
<name>A0AA36D7J3_9BILA</name>
<feature type="transmembrane region" description="Helical" evidence="12">
    <location>
        <begin position="112"/>
        <end position="130"/>
    </location>
</feature>
<evidence type="ECO:0000313" key="15">
    <source>
        <dbReference type="Proteomes" id="UP001177023"/>
    </source>
</evidence>
<dbReference type="EMBL" id="CATQJA010002662">
    <property type="protein sequence ID" value="CAJ0581168.1"/>
    <property type="molecule type" value="Genomic_DNA"/>
</dbReference>
<dbReference type="GO" id="GO:0016020">
    <property type="term" value="C:membrane"/>
    <property type="evidence" value="ECO:0007669"/>
    <property type="project" value="UniProtKB-SubCell"/>
</dbReference>
<keyword evidence="9 12" id="KW-1133">Transmembrane helix</keyword>
<comment type="catalytic activity">
    <reaction evidence="1">
        <text>Cleaves type-1 transmembrane domains using a catalytic dyad composed of serine and histidine that are contributed by different transmembrane domains.</text>
        <dbReference type="EC" id="3.4.21.105"/>
    </reaction>
</comment>
<evidence type="ECO:0000256" key="5">
    <source>
        <dbReference type="ARBA" id="ARBA00022670"/>
    </source>
</evidence>
<feature type="transmembrane region" description="Helical" evidence="12">
    <location>
        <begin position="167"/>
        <end position="192"/>
    </location>
</feature>
<feature type="compositionally biased region" description="Low complexity" evidence="11">
    <location>
        <begin position="8"/>
        <end position="19"/>
    </location>
</feature>
<keyword evidence="7" id="KW-0378">Hydrolase</keyword>
<dbReference type="AlphaFoldDB" id="A0AA36D7J3"/>